<dbReference type="Gene3D" id="1.20.1740.10">
    <property type="entry name" value="Amino acid/polyamine transporter I"/>
    <property type="match status" value="1"/>
</dbReference>
<protein>
    <recommendedName>
        <fullName evidence="6">Amino acid permease/ SLC12A domain-containing protein</fullName>
    </recommendedName>
</protein>
<comment type="caution">
    <text evidence="7">The sequence shown here is derived from an EMBL/GenBank/DDBJ whole genome shotgun (WGS) entry which is preliminary data.</text>
</comment>
<feature type="transmembrane region" description="Helical" evidence="5">
    <location>
        <begin position="64"/>
        <end position="86"/>
    </location>
</feature>
<dbReference type="InterPro" id="IPR004842">
    <property type="entry name" value="SLC12A_fam"/>
</dbReference>
<dbReference type="STRING" id="1817863.A2Y62_03715"/>
<dbReference type="Pfam" id="PF00324">
    <property type="entry name" value="AA_permease"/>
    <property type="match status" value="1"/>
</dbReference>
<feature type="transmembrane region" description="Helical" evidence="5">
    <location>
        <begin position="129"/>
        <end position="150"/>
    </location>
</feature>
<name>A0A1F5V8C7_9BACT</name>
<gene>
    <name evidence="7" type="ORF">A2Y62_03715</name>
</gene>
<proteinExistence type="predicted"/>
<feature type="transmembrane region" description="Helical" evidence="5">
    <location>
        <begin position="98"/>
        <end position="117"/>
    </location>
</feature>
<organism evidence="7 8">
    <name type="scientific">Candidatus Fischerbacteria bacterium RBG_13_37_8</name>
    <dbReference type="NCBI Taxonomy" id="1817863"/>
    <lineage>
        <taxon>Bacteria</taxon>
        <taxon>Candidatus Fischeribacteriota</taxon>
    </lineage>
</organism>
<feature type="domain" description="Amino acid permease/ SLC12A" evidence="6">
    <location>
        <begin position="48"/>
        <end position="229"/>
    </location>
</feature>
<comment type="subcellular location">
    <subcellularLocation>
        <location evidence="1">Membrane</location>
        <topology evidence="1">Multi-pass membrane protein</topology>
    </subcellularLocation>
</comment>
<dbReference type="PANTHER" id="PTHR11827">
    <property type="entry name" value="SOLUTE CARRIER FAMILY 12, CATION COTRANSPORTERS"/>
    <property type="match status" value="1"/>
</dbReference>
<evidence type="ECO:0000256" key="5">
    <source>
        <dbReference type="SAM" id="Phobius"/>
    </source>
</evidence>
<feature type="transmembrane region" description="Helical" evidence="5">
    <location>
        <begin position="194"/>
        <end position="219"/>
    </location>
</feature>
<dbReference type="EMBL" id="MFGW01000210">
    <property type="protein sequence ID" value="OGF59558.1"/>
    <property type="molecule type" value="Genomic_DNA"/>
</dbReference>
<evidence type="ECO:0000256" key="3">
    <source>
        <dbReference type="ARBA" id="ARBA00022989"/>
    </source>
</evidence>
<feature type="transmembrane region" description="Helical" evidence="5">
    <location>
        <begin position="162"/>
        <end position="182"/>
    </location>
</feature>
<keyword evidence="4 5" id="KW-0472">Membrane</keyword>
<evidence type="ECO:0000313" key="8">
    <source>
        <dbReference type="Proteomes" id="UP000178943"/>
    </source>
</evidence>
<evidence type="ECO:0000259" key="6">
    <source>
        <dbReference type="Pfam" id="PF00324"/>
    </source>
</evidence>
<evidence type="ECO:0000256" key="2">
    <source>
        <dbReference type="ARBA" id="ARBA00022692"/>
    </source>
</evidence>
<evidence type="ECO:0000256" key="1">
    <source>
        <dbReference type="ARBA" id="ARBA00004141"/>
    </source>
</evidence>
<dbReference type="PANTHER" id="PTHR11827:SF72">
    <property type="entry name" value="GH08340P"/>
    <property type="match status" value="1"/>
</dbReference>
<dbReference type="GO" id="GO:0016020">
    <property type="term" value="C:membrane"/>
    <property type="evidence" value="ECO:0007669"/>
    <property type="project" value="UniProtKB-SubCell"/>
</dbReference>
<feature type="transmembrane region" description="Helical" evidence="5">
    <location>
        <begin position="239"/>
        <end position="262"/>
    </location>
</feature>
<keyword evidence="3 5" id="KW-1133">Transmembrane helix</keyword>
<dbReference type="Proteomes" id="UP000178943">
    <property type="component" value="Unassembled WGS sequence"/>
</dbReference>
<dbReference type="InterPro" id="IPR004841">
    <property type="entry name" value="AA-permease/SLC12A_dom"/>
</dbReference>
<evidence type="ECO:0000256" key="4">
    <source>
        <dbReference type="ARBA" id="ARBA00023136"/>
    </source>
</evidence>
<accession>A0A1F5V8C7</accession>
<sequence length="294" mass="31492">MRHNVFAIRVVNRSFRLDADVDGGCDSQFYNAHHHTFIFSDATNIRVGVGGAYYIISRSLGLEICGAIGVPLFLSQTFSVTLYSFGLAESLAIVWPGVPVQKVTFVIVIAVGLLALSGAKKTLKTQVPIMILIAISLVALTTGAIIRSWGKPFTMFSASGEIGFWAGFAIFFPAVTGVMAGLGLSGDLRNPGRAIPLGSISGVLTGFAIYMLVPVILALGASASELQQDTMIWLKIAPLGAILILPAMWGAIFSSAVGFPCLEHQGPCRHLPWIVLRRRNLPKKPVTGRNLLQE</sequence>
<dbReference type="AlphaFoldDB" id="A0A1F5V8C7"/>
<keyword evidence="2 5" id="KW-0812">Transmembrane</keyword>
<reference evidence="7 8" key="1">
    <citation type="journal article" date="2016" name="Nat. Commun.">
        <title>Thousands of microbial genomes shed light on interconnected biogeochemical processes in an aquifer system.</title>
        <authorList>
            <person name="Anantharaman K."/>
            <person name="Brown C.T."/>
            <person name="Hug L.A."/>
            <person name="Sharon I."/>
            <person name="Castelle C.J."/>
            <person name="Probst A.J."/>
            <person name="Thomas B.C."/>
            <person name="Singh A."/>
            <person name="Wilkins M.J."/>
            <person name="Karaoz U."/>
            <person name="Brodie E.L."/>
            <person name="Williams K.H."/>
            <person name="Hubbard S.S."/>
            <person name="Banfield J.F."/>
        </authorList>
    </citation>
    <scope>NUCLEOTIDE SEQUENCE [LARGE SCALE GENOMIC DNA]</scope>
</reference>
<dbReference type="GO" id="GO:0015377">
    <property type="term" value="F:chloride:monoatomic cation symporter activity"/>
    <property type="evidence" value="ECO:0007669"/>
    <property type="project" value="InterPro"/>
</dbReference>
<evidence type="ECO:0000313" key="7">
    <source>
        <dbReference type="EMBL" id="OGF59558.1"/>
    </source>
</evidence>